<dbReference type="Proteomes" id="UP000013988">
    <property type="component" value="Unassembled WGS sequence"/>
</dbReference>
<dbReference type="Gene3D" id="1.10.260.40">
    <property type="entry name" value="lambda repressor-like DNA-binding domains"/>
    <property type="match status" value="1"/>
</dbReference>
<keyword evidence="1" id="KW-0238">DNA-binding</keyword>
<dbReference type="PANTHER" id="PTHR46558:SF3">
    <property type="entry name" value="TRANSCRIPTIONAL REGULATOR"/>
    <property type="match status" value="1"/>
</dbReference>
<dbReference type="PATRIC" id="fig|1202534.3.peg.2513"/>
<dbReference type="RefSeq" id="WP_016207857.1">
    <property type="nucleotide sequence ID" value="NZ_ASRV01000150.1"/>
</dbReference>
<dbReference type="InterPro" id="IPR010982">
    <property type="entry name" value="Lambda_DNA-bd_dom_sf"/>
</dbReference>
<dbReference type="Pfam" id="PF01381">
    <property type="entry name" value="HTH_3"/>
    <property type="match status" value="1"/>
</dbReference>
<comment type="caution">
    <text evidence="3">The sequence shown here is derived from an EMBL/GenBank/DDBJ whole genome shotgun (WGS) entry which is preliminary data.</text>
</comment>
<organism evidence="3 4">
    <name type="scientific">Clostridium sartagoforme AAU1</name>
    <dbReference type="NCBI Taxonomy" id="1202534"/>
    <lineage>
        <taxon>Bacteria</taxon>
        <taxon>Bacillati</taxon>
        <taxon>Bacillota</taxon>
        <taxon>Clostridia</taxon>
        <taxon>Eubacteriales</taxon>
        <taxon>Clostridiaceae</taxon>
        <taxon>Clostridium</taxon>
    </lineage>
</organism>
<evidence type="ECO:0000259" key="2">
    <source>
        <dbReference type="PROSITE" id="PS50943"/>
    </source>
</evidence>
<dbReference type="CDD" id="cd00093">
    <property type="entry name" value="HTH_XRE"/>
    <property type="match status" value="1"/>
</dbReference>
<evidence type="ECO:0000256" key="1">
    <source>
        <dbReference type="ARBA" id="ARBA00023125"/>
    </source>
</evidence>
<keyword evidence="4" id="KW-1185">Reference proteome</keyword>
<dbReference type="PANTHER" id="PTHR46558">
    <property type="entry name" value="TRACRIPTIONAL REGULATORY PROTEIN-RELATED-RELATED"/>
    <property type="match status" value="1"/>
</dbReference>
<dbReference type="EMBL" id="ASRV01000150">
    <property type="protein sequence ID" value="EOR24457.1"/>
    <property type="molecule type" value="Genomic_DNA"/>
</dbReference>
<name>R9C577_9CLOT</name>
<dbReference type="InterPro" id="IPR001387">
    <property type="entry name" value="Cro/C1-type_HTH"/>
</dbReference>
<dbReference type="SMART" id="SM00530">
    <property type="entry name" value="HTH_XRE"/>
    <property type="match status" value="1"/>
</dbReference>
<dbReference type="GO" id="GO:0003677">
    <property type="term" value="F:DNA binding"/>
    <property type="evidence" value="ECO:0007669"/>
    <property type="project" value="UniProtKB-KW"/>
</dbReference>
<dbReference type="OrthoDB" id="1859224at2"/>
<proteinExistence type="predicted"/>
<protein>
    <submittedName>
        <fullName evidence="3">Phage transcriptional regulator</fullName>
    </submittedName>
</protein>
<reference evidence="3 4" key="1">
    <citation type="submission" date="2013-03" db="EMBL/GenBank/DDBJ databases">
        <title>Whole genome shotgun sequencing of Clostridium sartagoforme AAU1.</title>
        <authorList>
            <person name="Joshi C.G."/>
            <person name="Duggirala S.M."/>
            <person name="Nathani N.M."/>
            <person name="Bhatt V.D."/>
            <person name="Patel A.K."/>
            <person name="Pandya P.R."/>
            <person name="KaPatel J.A."/>
        </authorList>
    </citation>
    <scope>NUCLEOTIDE SEQUENCE [LARGE SCALE GENOMIC DNA]</scope>
    <source>
        <strain evidence="3 4">AAU1</strain>
    </source>
</reference>
<evidence type="ECO:0000313" key="3">
    <source>
        <dbReference type="EMBL" id="EOR24457.1"/>
    </source>
</evidence>
<feature type="domain" description="HTH cro/C1-type" evidence="2">
    <location>
        <begin position="3"/>
        <end position="57"/>
    </location>
</feature>
<gene>
    <name evidence="3" type="ORF">A500_12669</name>
</gene>
<dbReference type="SUPFAM" id="SSF47413">
    <property type="entry name" value="lambda repressor-like DNA-binding domains"/>
    <property type="match status" value="1"/>
</dbReference>
<sequence length="67" mass="8013">MNIKLERIKRNIKQKELADELGITTQYLRLIELGKVDIRRNLMIKIAKILNVSIQELFFSEIKEENR</sequence>
<accession>R9C577</accession>
<dbReference type="PROSITE" id="PS50943">
    <property type="entry name" value="HTH_CROC1"/>
    <property type="match status" value="1"/>
</dbReference>
<dbReference type="AlphaFoldDB" id="R9C577"/>
<evidence type="ECO:0000313" key="4">
    <source>
        <dbReference type="Proteomes" id="UP000013988"/>
    </source>
</evidence>